<evidence type="ECO:0000259" key="1">
    <source>
        <dbReference type="Pfam" id="PF00501"/>
    </source>
</evidence>
<dbReference type="AlphaFoldDB" id="A0AAD7Y2R6"/>
<accession>A0AAD7Y2R6</accession>
<evidence type="ECO:0000313" key="2">
    <source>
        <dbReference type="EMBL" id="KAJ8662017.1"/>
    </source>
</evidence>
<feature type="domain" description="AMP-dependent synthetase/ligase" evidence="1">
    <location>
        <begin position="35"/>
        <end position="122"/>
    </location>
</feature>
<organism evidence="2 3">
    <name type="scientific">Lichtheimia ornata</name>
    <dbReference type="NCBI Taxonomy" id="688661"/>
    <lineage>
        <taxon>Eukaryota</taxon>
        <taxon>Fungi</taxon>
        <taxon>Fungi incertae sedis</taxon>
        <taxon>Mucoromycota</taxon>
        <taxon>Mucoromycotina</taxon>
        <taxon>Mucoromycetes</taxon>
        <taxon>Mucorales</taxon>
        <taxon>Lichtheimiaceae</taxon>
        <taxon>Lichtheimia</taxon>
    </lineage>
</organism>
<dbReference type="EMBL" id="JARTCD010000006">
    <property type="protein sequence ID" value="KAJ8662017.1"/>
    <property type="molecule type" value="Genomic_DNA"/>
</dbReference>
<dbReference type="Pfam" id="PF00501">
    <property type="entry name" value="AMP-binding"/>
    <property type="match status" value="1"/>
</dbReference>
<sequence>MSNTDHYFLACQPVSTIIDNIGTQVRIQRRVRTLICESPLPIERLCTVIEKYKIEQITALMWTLLELARSSVVDRFDMSSLKFILSGGQHVPDTVQETIKQRLGTDLVSIHGGTEAWIVSSRSLGDEVPKEGMKLDGGAKFLARLPLTKSEKLDRMRLRLQAEVEVE</sequence>
<gene>
    <name evidence="2" type="ORF">O0I10_002348</name>
</gene>
<proteinExistence type="predicted"/>
<reference evidence="2 3" key="1">
    <citation type="submission" date="2023-03" db="EMBL/GenBank/DDBJ databases">
        <title>Genome sequence of Lichtheimia ornata CBS 291.66.</title>
        <authorList>
            <person name="Mohabir J.T."/>
            <person name="Shea T.P."/>
            <person name="Kurbessoian T."/>
            <person name="Berby B."/>
            <person name="Fontaine J."/>
            <person name="Livny J."/>
            <person name="Gnirke A."/>
            <person name="Stajich J.E."/>
            <person name="Cuomo C.A."/>
        </authorList>
    </citation>
    <scope>NUCLEOTIDE SEQUENCE [LARGE SCALE GENOMIC DNA]</scope>
    <source>
        <strain evidence="2">CBS 291.66</strain>
    </source>
</reference>
<evidence type="ECO:0000313" key="3">
    <source>
        <dbReference type="Proteomes" id="UP001234581"/>
    </source>
</evidence>
<dbReference type="Proteomes" id="UP001234581">
    <property type="component" value="Unassembled WGS sequence"/>
</dbReference>
<name>A0AAD7Y2R6_9FUNG</name>
<dbReference type="Gene3D" id="3.40.50.980">
    <property type="match status" value="1"/>
</dbReference>
<dbReference type="GeneID" id="83209766"/>
<keyword evidence="3" id="KW-1185">Reference proteome</keyword>
<dbReference type="RefSeq" id="XP_058346930.1">
    <property type="nucleotide sequence ID" value="XM_058482432.1"/>
</dbReference>
<comment type="caution">
    <text evidence="2">The sequence shown here is derived from an EMBL/GenBank/DDBJ whole genome shotgun (WGS) entry which is preliminary data.</text>
</comment>
<dbReference type="InterPro" id="IPR000873">
    <property type="entry name" value="AMP-dep_synth/lig_dom"/>
</dbReference>
<protein>
    <recommendedName>
        <fullName evidence="1">AMP-dependent synthetase/ligase domain-containing protein</fullName>
    </recommendedName>
</protein>
<dbReference type="SUPFAM" id="SSF56801">
    <property type="entry name" value="Acetyl-CoA synthetase-like"/>
    <property type="match status" value="1"/>
</dbReference>